<dbReference type="GeneID" id="117567925"/>
<accession>A0A6P8WKB9</accession>
<organism evidence="3 4">
    <name type="scientific">Drosophila albomicans</name>
    <name type="common">Fruit fly</name>
    <dbReference type="NCBI Taxonomy" id="7291"/>
    <lineage>
        <taxon>Eukaryota</taxon>
        <taxon>Metazoa</taxon>
        <taxon>Ecdysozoa</taxon>
        <taxon>Arthropoda</taxon>
        <taxon>Hexapoda</taxon>
        <taxon>Insecta</taxon>
        <taxon>Pterygota</taxon>
        <taxon>Neoptera</taxon>
        <taxon>Endopterygota</taxon>
        <taxon>Diptera</taxon>
        <taxon>Brachycera</taxon>
        <taxon>Muscomorpha</taxon>
        <taxon>Ephydroidea</taxon>
        <taxon>Drosophilidae</taxon>
        <taxon>Drosophila</taxon>
    </lineage>
</organism>
<name>A0A6P8WKB9_DROAB</name>
<dbReference type="RefSeq" id="XP_034104101.1">
    <property type="nucleotide sequence ID" value="XM_034248210.2"/>
</dbReference>
<feature type="signal peptide" evidence="2">
    <location>
        <begin position="1"/>
        <end position="22"/>
    </location>
</feature>
<feature type="transmembrane region" description="Helical" evidence="1">
    <location>
        <begin position="70"/>
        <end position="91"/>
    </location>
</feature>
<evidence type="ECO:0000313" key="4">
    <source>
        <dbReference type="RefSeq" id="XP_034104101.1"/>
    </source>
</evidence>
<reference evidence="4" key="1">
    <citation type="submission" date="2025-08" db="UniProtKB">
        <authorList>
            <consortium name="RefSeq"/>
        </authorList>
    </citation>
    <scope>IDENTIFICATION</scope>
    <source>
        <strain evidence="4">15112-1751.03</strain>
        <tissue evidence="4">Whole Adult</tissue>
    </source>
</reference>
<dbReference type="OrthoDB" id="7840543at2759"/>
<protein>
    <submittedName>
        <fullName evidence="4">Uncharacterized protein LOC117567925</fullName>
    </submittedName>
</protein>
<keyword evidence="1" id="KW-1133">Transmembrane helix</keyword>
<sequence length="145" mass="16427">MSDTIRLLLSLGLYQICYPVQGNTAKIGHYSQSLIDSIVDLYMGNSSTFNNMNKANSTYKVNDSSVLVPAYILLILWIICIVIIICCCLYCKCKQAEMMTSYTSNNFELQEVHVMDHPLPHVKGCVCLCCLQQQLAKEMQLKREC</sequence>
<keyword evidence="2" id="KW-0732">Signal</keyword>
<gene>
    <name evidence="4" type="primary">LOC117567925</name>
</gene>
<dbReference type="AlphaFoldDB" id="A0A6P8WKB9"/>
<feature type="chain" id="PRO_5027641266" evidence="2">
    <location>
        <begin position="23"/>
        <end position="145"/>
    </location>
</feature>
<evidence type="ECO:0000313" key="3">
    <source>
        <dbReference type="Proteomes" id="UP000515160"/>
    </source>
</evidence>
<keyword evidence="1" id="KW-0472">Membrane</keyword>
<dbReference type="Proteomes" id="UP000515160">
    <property type="component" value="Chromosome 3"/>
</dbReference>
<evidence type="ECO:0000256" key="1">
    <source>
        <dbReference type="SAM" id="Phobius"/>
    </source>
</evidence>
<evidence type="ECO:0000256" key="2">
    <source>
        <dbReference type="SAM" id="SignalP"/>
    </source>
</evidence>
<proteinExistence type="predicted"/>
<keyword evidence="1" id="KW-0812">Transmembrane</keyword>
<keyword evidence="3" id="KW-1185">Reference proteome</keyword>